<evidence type="ECO:0000256" key="1">
    <source>
        <dbReference type="ARBA" id="ARBA00004123"/>
    </source>
</evidence>
<gene>
    <name evidence="7" type="ORF">SNEC2469_LOCUS35591</name>
</gene>
<dbReference type="PROSITE" id="PS50918">
    <property type="entry name" value="WWE"/>
    <property type="match status" value="1"/>
</dbReference>
<evidence type="ECO:0000256" key="4">
    <source>
        <dbReference type="SAM" id="Coils"/>
    </source>
</evidence>
<sequence>MVDYSKFDKIAVDSSDSDDAAAVCAPTRPAGQPRSLGRSSSAKQQQEDFAYPTRGQGIVSFDIRDEACRRHGYLHGDVVITENGRVSTAIGVYDDMLWFHVEGSDGAGIWVNETLKKIGRTTLRPGASKEAPTLASEWLNLDFLYTAGVTVSSAEVVPFDIRDEICMSVGGFKHGQVLEVPGIRKPVVTIGVRRDRFCMALWFHVKGSPGAGRFEEGVLGKARVKGHQAKDGGESAESQRLLEQLQAERRARQEAEAEVKNLRKKLEKLRASNASLIKSTSNSERQAVRKDRMKRDVIASEVEAETKERLMVELVRPKLAELADLRQEQESVQRRLQNNVLDTQRLREELERREREALRLRQEATRLHQAFLETPRHHTLGFPLLFGAKEALRLEERIEKESAEKTGWTPYSGAVSAHLMDAYIKGTSNVTVSCEGRSYQVDFTLQMQLNLSTMKRRRIRCNLGLPKHWQMSNEEGLKLIRGEPLSDQDSVISGGISVRTRLTTISEAAVMAMQVPFKRHVIKISEAETLEELEGLLNKLLEAYQVRNPYLWRRFQRFGRTIRDKQLQFGITPEGIQPPVGHALAKLAKRLDVDVDRNERLLFHGTKHFGYAKAIATEGFDNRVAKEGLYGNGTYFAAQTCKSAQYAARGAMTGKVSSHRPGTINVARVALGDPFYTAGAYDGSRPPTKSFNHSDSDDSDQEDARDIICDSLIARPGIKRGNLEQSHMEIVTFAPEQAYPEFILRFAEDCRLVTLPDSEKLPLRCVDLGAKTGGLRQDTSVKLQLFLQLLVVVSTDAMTDLKPCQLLLCSAATVDIIYPNPIAFAAKKSDGSVVTWGDSQTGGDSSSVKWRTYAPRKVLQAMETIVPSSRSNAPQQLDFNFDTCTLGDMMNAVFWKKIGDLGIELGHNEASGGAALADGPPPRRPPLPRRRQQSRSRRDCDLVPYPDDPANKSSNSTRRDERRRARSPPTREAGMSQLQRGMLEHISKEAEHFQVQRTKFKHVDVRDIETSSETINSATYLDLVHDLQLGRQVDTLPPLVVIKFVETAVHVAVFGNTCVVFEDVNFLGEEKVLAPLAGKLVLQSEDQMACLHRFLANKRHAANDPAETGSSVLHKFKDNVRVVDVKDIRHSHDAVNMHFAHGAHKGQSVQTLVEDLISGKLTPRDITPLVLLELKEGEYWTIFGNRKKFGERKRHPGPVLMDCLVWDKAWHSKTLNDYAAVKGSNSDGSAVTWGSSDWGRDSGSVSSHLTSGSETIYSNGLAFAAKKSDGIVVTWGDAKYGGALVDLLWDSEDLRGPDSFLWALAAAGISEAEVIHEACVEVATNLFHGEDPGSFGRLSRVLWSMETLGASSRQVCRSMSRRLLQEINGAELEEIAMVVWPLVSGDADLSTAAAIQRRVESQLRQLRRTSPSGLIFQRLGISVMGIAGSFAMAGRLPRSFRASLQKALLQTGIDLDKRSNVKMRTSLLHGPSEHDDMSATVVWDQPDRAVFFKPPGWEVYGAHTNRQMSSFAASHFGNWVAEAEGIAWLREKHFKAASGIARNAGRDHRCDTSYAQTVCWHMKDDGNVACGFKDRSQLRLLAPSGCAEFRIDRLRQDLRRLLRPAVPVASGENHSGLHLPGPWLALPILASNHCEGASRHDRTNDLGRPWKVEPNSPETTWLHEASCGCFQPPHSTDCHREEASNQ</sequence>
<dbReference type="SUPFAM" id="SSF50985">
    <property type="entry name" value="RCC1/BLIP-II"/>
    <property type="match status" value="1"/>
</dbReference>
<accession>A0A813CSY9</accession>
<dbReference type="InterPro" id="IPR012317">
    <property type="entry name" value="Poly(ADP-ribose)pol_cat_dom"/>
</dbReference>
<evidence type="ECO:0000313" key="7">
    <source>
        <dbReference type="EMBL" id="CAE7945487.1"/>
    </source>
</evidence>
<comment type="subcellular location">
    <subcellularLocation>
        <location evidence="1">Nucleus</location>
    </subcellularLocation>
</comment>
<dbReference type="Gene3D" id="3.30.720.50">
    <property type="match status" value="1"/>
</dbReference>
<feature type="non-terminal residue" evidence="7">
    <location>
        <position position="1"/>
    </location>
</feature>
<feature type="compositionally biased region" description="Basic and acidic residues" evidence="5">
    <location>
        <begin position="692"/>
        <end position="702"/>
    </location>
</feature>
<dbReference type="OrthoDB" id="420135at2759"/>
<dbReference type="Pfam" id="PF02825">
    <property type="entry name" value="WWE"/>
    <property type="match status" value="1"/>
</dbReference>
<proteinExistence type="inferred from homology"/>
<feature type="region of interest" description="Disordered" evidence="5">
    <location>
        <begin position="912"/>
        <end position="976"/>
    </location>
</feature>
<dbReference type="PANTHER" id="PTHR45740:SF2">
    <property type="entry name" value="POLY [ADP-RIBOSE] POLYMERASE"/>
    <property type="match status" value="1"/>
</dbReference>
<reference evidence="7" key="1">
    <citation type="submission" date="2021-02" db="EMBL/GenBank/DDBJ databases">
        <authorList>
            <person name="Dougan E. K."/>
            <person name="Rhodes N."/>
            <person name="Thang M."/>
            <person name="Chan C."/>
        </authorList>
    </citation>
    <scope>NUCLEOTIDE SEQUENCE</scope>
</reference>
<dbReference type="Pfam" id="PF00644">
    <property type="entry name" value="PARP"/>
    <property type="match status" value="1"/>
</dbReference>
<evidence type="ECO:0000259" key="6">
    <source>
        <dbReference type="PROSITE" id="PS50918"/>
    </source>
</evidence>
<dbReference type="InterPro" id="IPR037197">
    <property type="entry name" value="WWE_dom_sf"/>
</dbReference>
<dbReference type="InterPro" id="IPR051712">
    <property type="entry name" value="ARTD-AVP"/>
</dbReference>
<evidence type="ECO:0000256" key="3">
    <source>
        <dbReference type="ARBA" id="ARBA00024347"/>
    </source>
</evidence>
<dbReference type="InterPro" id="IPR004170">
    <property type="entry name" value="WWE_dom"/>
</dbReference>
<dbReference type="InterPro" id="IPR009091">
    <property type="entry name" value="RCC1/BLIP-II"/>
</dbReference>
<organism evidence="7 8">
    <name type="scientific">Symbiodinium necroappetens</name>
    <dbReference type="NCBI Taxonomy" id="1628268"/>
    <lineage>
        <taxon>Eukaryota</taxon>
        <taxon>Sar</taxon>
        <taxon>Alveolata</taxon>
        <taxon>Dinophyceae</taxon>
        <taxon>Suessiales</taxon>
        <taxon>Symbiodiniaceae</taxon>
        <taxon>Symbiodinium</taxon>
    </lineage>
</organism>
<name>A0A813CSY9_9DINO</name>
<keyword evidence="2" id="KW-0539">Nucleus</keyword>
<feature type="compositionally biased region" description="Basic residues" evidence="5">
    <location>
        <begin position="926"/>
        <end position="935"/>
    </location>
</feature>
<feature type="domain" description="WWE" evidence="6">
    <location>
        <begin position="384"/>
        <end position="461"/>
    </location>
</feature>
<dbReference type="Proteomes" id="UP000601435">
    <property type="component" value="Unassembled WGS sequence"/>
</dbReference>
<evidence type="ECO:0000256" key="2">
    <source>
        <dbReference type="ARBA" id="ARBA00023242"/>
    </source>
</evidence>
<comment type="caution">
    <text evidence="7">The sequence shown here is derived from an EMBL/GenBank/DDBJ whole genome shotgun (WGS) entry which is preliminary data.</text>
</comment>
<keyword evidence="8" id="KW-1185">Reference proteome</keyword>
<feature type="region of interest" description="Disordered" evidence="5">
    <location>
        <begin position="681"/>
        <end position="702"/>
    </location>
</feature>
<feature type="coiled-coil region" evidence="4">
    <location>
        <begin position="238"/>
        <end position="279"/>
    </location>
</feature>
<feature type="coiled-coil region" evidence="4">
    <location>
        <begin position="319"/>
        <end position="370"/>
    </location>
</feature>
<dbReference type="GO" id="GO:1990404">
    <property type="term" value="F:NAD+-protein mono-ADP-ribosyltransferase activity"/>
    <property type="evidence" value="ECO:0007669"/>
    <property type="project" value="TreeGrafter"/>
</dbReference>
<dbReference type="SUPFAM" id="SSF56399">
    <property type="entry name" value="ADP-ribosylation"/>
    <property type="match status" value="1"/>
</dbReference>
<comment type="similarity">
    <text evidence="3">Belongs to the ARTD/PARP family.</text>
</comment>
<dbReference type="GO" id="GO:0003950">
    <property type="term" value="F:NAD+ poly-ADP-ribosyltransferase activity"/>
    <property type="evidence" value="ECO:0007669"/>
    <property type="project" value="InterPro"/>
</dbReference>
<protein>
    <recommendedName>
        <fullName evidence="6">WWE domain-containing protein</fullName>
    </recommendedName>
</protein>
<dbReference type="EMBL" id="CAJNJA010103807">
    <property type="protein sequence ID" value="CAE7945487.1"/>
    <property type="molecule type" value="Genomic_DNA"/>
</dbReference>
<dbReference type="SUPFAM" id="SSF117839">
    <property type="entry name" value="WWE domain"/>
    <property type="match status" value="1"/>
</dbReference>
<dbReference type="PANTHER" id="PTHR45740">
    <property type="entry name" value="POLY [ADP-RIBOSE] POLYMERASE"/>
    <property type="match status" value="1"/>
</dbReference>
<dbReference type="Gene3D" id="3.90.228.10">
    <property type="match status" value="1"/>
</dbReference>
<evidence type="ECO:0000313" key="8">
    <source>
        <dbReference type="Proteomes" id="UP000601435"/>
    </source>
</evidence>
<dbReference type="GO" id="GO:0005634">
    <property type="term" value="C:nucleus"/>
    <property type="evidence" value="ECO:0007669"/>
    <property type="project" value="UniProtKB-SubCell"/>
</dbReference>
<evidence type="ECO:0000256" key="5">
    <source>
        <dbReference type="SAM" id="MobiDB-lite"/>
    </source>
</evidence>
<feature type="region of interest" description="Disordered" evidence="5">
    <location>
        <begin position="13"/>
        <end position="48"/>
    </location>
</feature>
<keyword evidence="4" id="KW-0175">Coiled coil</keyword>